<keyword evidence="3" id="KW-1185">Reference proteome</keyword>
<dbReference type="EMBL" id="CAGI01000195">
    <property type="protein sequence ID" value="CCF54784.1"/>
    <property type="molecule type" value="Genomic_DNA"/>
</dbReference>
<evidence type="ECO:0000313" key="2">
    <source>
        <dbReference type="EMBL" id="CCF54784.1"/>
    </source>
</evidence>
<name>I2G6J1_USTHO</name>
<accession>I2G6J1</accession>
<sequence>MESALCSKDAFDRAADLWDSESSSATPSKSNNGTSTDIQDVEMAGENETLDVTLVGSDGFEIKCSSIDLSQQSSKLHELFIEGSRIHLPISWKELQALEAALDYQEMAGRSWSGFWLEDLVRAVDVFCFYEFKFWPSYAIETAILDHLENGGQEYDTLLGDERYIAKVRCSAQQAGMYRLLALIDREKPAGLEQYEGEDCRPRKWQKLSANCAVATMLSNVTRAM</sequence>
<evidence type="ECO:0000256" key="1">
    <source>
        <dbReference type="SAM" id="MobiDB-lite"/>
    </source>
</evidence>
<organism evidence="2 3">
    <name type="scientific">Ustilago hordei</name>
    <name type="common">Barley covered smut fungus</name>
    <dbReference type="NCBI Taxonomy" id="120017"/>
    <lineage>
        <taxon>Eukaryota</taxon>
        <taxon>Fungi</taxon>
        <taxon>Dikarya</taxon>
        <taxon>Basidiomycota</taxon>
        <taxon>Ustilaginomycotina</taxon>
        <taxon>Ustilaginomycetes</taxon>
        <taxon>Ustilaginales</taxon>
        <taxon>Ustilaginaceae</taxon>
        <taxon>Ustilago</taxon>
    </lineage>
</organism>
<reference evidence="2 3" key="1">
    <citation type="journal article" date="2012" name="Plant Cell">
        <title>Genome comparison of barley and maize smut fungi reveals targeted loss of RNA silencing components and species-specific presence of transposable elements.</title>
        <authorList>
            <person name="Laurie J.D."/>
            <person name="Ali S."/>
            <person name="Linning R."/>
            <person name="Mannhaupt G."/>
            <person name="Wong P."/>
            <person name="Gueldener U."/>
            <person name="Muensterkoetter M."/>
            <person name="Moore R."/>
            <person name="Kahmann R."/>
            <person name="Bakkeren G."/>
            <person name="Schirawski J."/>
        </authorList>
    </citation>
    <scope>NUCLEOTIDE SEQUENCE [LARGE SCALE GENOMIC DNA]</scope>
    <source>
        <strain evidence="3">Uh4875-4</strain>
    </source>
</reference>
<dbReference type="HOGENOM" id="CLU_1230711_0_0_1"/>
<proteinExistence type="predicted"/>
<feature type="region of interest" description="Disordered" evidence="1">
    <location>
        <begin position="18"/>
        <end position="37"/>
    </location>
</feature>
<feature type="compositionally biased region" description="Polar residues" evidence="1">
    <location>
        <begin position="20"/>
        <end position="37"/>
    </location>
</feature>
<protein>
    <submittedName>
        <fullName evidence="2">Uncharacterized protein</fullName>
    </submittedName>
</protein>
<evidence type="ECO:0000313" key="3">
    <source>
        <dbReference type="Proteomes" id="UP000006174"/>
    </source>
</evidence>
<gene>
    <name evidence="2" type="ORF">UHOR_01552</name>
</gene>
<comment type="caution">
    <text evidence="2">The sequence shown here is derived from an EMBL/GenBank/DDBJ whole genome shotgun (WGS) entry which is preliminary data.</text>
</comment>
<dbReference type="Proteomes" id="UP000006174">
    <property type="component" value="Unassembled WGS sequence"/>
</dbReference>
<dbReference type="AlphaFoldDB" id="I2G6J1"/>